<feature type="region of interest" description="Disordered" evidence="4">
    <location>
        <begin position="231"/>
        <end position="416"/>
    </location>
</feature>
<dbReference type="Proteomes" id="UP000007796">
    <property type="component" value="Unassembled WGS sequence"/>
</dbReference>
<dbReference type="RefSeq" id="XP_014171090.1">
    <property type="nucleotide sequence ID" value="XM_014315615.1"/>
</dbReference>
<dbReference type="HOGENOM" id="CLU_025284_3_1_1"/>
<dbReference type="STRING" id="655863.F0XKR5"/>
<dbReference type="GO" id="GO:0005634">
    <property type="term" value="C:nucleus"/>
    <property type="evidence" value="ECO:0007669"/>
    <property type="project" value="UniProtKB-UniRule"/>
</dbReference>
<dbReference type="EMBL" id="GL629788">
    <property type="protein sequence ID" value="EFX01608.1"/>
    <property type="molecule type" value="Genomic_DNA"/>
</dbReference>
<dbReference type="eggNOG" id="KOG0381">
    <property type="taxonomic scope" value="Eukaryota"/>
</dbReference>
<dbReference type="PANTHER" id="PTHR46040">
    <property type="entry name" value="HIGH MOBILITY GROUP PROTEIN 2"/>
    <property type="match status" value="1"/>
</dbReference>
<sequence length="593" mass="63759">MSQQLEDVLEELGIAQYLDAFLDQGFDTWETILDVTESDLDALGVKLGHRRKLQRKIANFRGIAPDAALVSPVRAAGEEAIRPENIQKHDSSNYTVDGRGTVPGVLAKRKYRRHPKPDECAPERPPSAYVLFSNKMREKLKGQNLSFTEIAKLVGENWQTLTPAERKPYETEAQAAKDKYNHAMVVYKKTPEYQRYILYLQEFKARHSNQTQDAFKRIKLSDFSSASSQLSSSAASASPPAHSQQSRQRERSATTSESVSSSDGQHDRDTPHPPSRRERRVGSTVSASDMRYSSASPTPGPHDSLVDVSMRSPHQGHGPDGHADWSPRPMSMSPRESAAGPPPSRKATWASDGQQQQQQRAQPVSVGEAPANTSQLSLPSLSDMFDNRQLPASGLTPSSAGSASPIPPPPGLTGVVGMAAETRPSMLRLDQGSSGASISTVSSSSVSSNYPRTPLDGSLPIHALLSGKPPSPSPPPPSHSHQHRHPSLSLPHSARLVSSSPQVQTAGPASPTHTYSPPPRPYASVTDGHAPSYKDHVALGIAHVNGGDDARVTAVGSAEPTAVSAVLPPYAKQTSLDGMIALLEAGQIVDRRI</sequence>
<feature type="compositionally biased region" description="Low complexity" evidence="4">
    <location>
        <begin position="253"/>
        <end position="262"/>
    </location>
</feature>
<keyword evidence="8" id="KW-1185">Reference proteome</keyword>
<feature type="compositionally biased region" description="Low complexity" evidence="4">
    <location>
        <begin position="231"/>
        <end position="246"/>
    </location>
</feature>
<dbReference type="GO" id="GO:0010468">
    <property type="term" value="P:regulation of gene expression"/>
    <property type="evidence" value="ECO:0007669"/>
    <property type="project" value="TreeGrafter"/>
</dbReference>
<gene>
    <name evidence="7" type="ORF">CMQ_8074</name>
</gene>
<dbReference type="Pfam" id="PF00536">
    <property type="entry name" value="SAM_1"/>
    <property type="match status" value="1"/>
</dbReference>
<feature type="DNA-binding region" description="HMG box" evidence="3">
    <location>
        <begin position="122"/>
        <end position="188"/>
    </location>
</feature>
<dbReference type="InterPro" id="IPR036910">
    <property type="entry name" value="HMG_box_dom_sf"/>
</dbReference>
<dbReference type="SMART" id="SM00454">
    <property type="entry name" value="SAM"/>
    <property type="match status" value="1"/>
</dbReference>
<evidence type="ECO:0000313" key="8">
    <source>
        <dbReference type="Proteomes" id="UP000007796"/>
    </source>
</evidence>
<dbReference type="InterPro" id="IPR009071">
    <property type="entry name" value="HMG_box_dom"/>
</dbReference>
<dbReference type="InterPro" id="IPR001660">
    <property type="entry name" value="SAM"/>
</dbReference>
<dbReference type="OrthoDB" id="1919336at2759"/>
<feature type="compositionally biased region" description="Polar residues" evidence="4">
    <location>
        <begin position="371"/>
        <end position="380"/>
    </location>
</feature>
<dbReference type="InParanoid" id="F0XKR5"/>
<dbReference type="AlphaFoldDB" id="F0XKR5"/>
<evidence type="ECO:0000256" key="4">
    <source>
        <dbReference type="SAM" id="MobiDB-lite"/>
    </source>
</evidence>
<feature type="domain" description="SAM" evidence="5">
    <location>
        <begin position="1"/>
        <end position="63"/>
    </location>
</feature>
<evidence type="ECO:0000259" key="6">
    <source>
        <dbReference type="PROSITE" id="PS50118"/>
    </source>
</evidence>
<dbReference type="Gene3D" id="1.10.30.10">
    <property type="entry name" value="High mobility group box domain"/>
    <property type="match status" value="1"/>
</dbReference>
<accession>F0XKR5</accession>
<dbReference type="SUPFAM" id="SSF47095">
    <property type="entry name" value="HMG-box"/>
    <property type="match status" value="1"/>
</dbReference>
<feature type="domain" description="HMG box" evidence="6">
    <location>
        <begin position="122"/>
        <end position="188"/>
    </location>
</feature>
<dbReference type="SUPFAM" id="SSF47769">
    <property type="entry name" value="SAM/Pointed domain"/>
    <property type="match status" value="1"/>
</dbReference>
<proteinExistence type="predicted"/>
<dbReference type="PROSITE" id="PS50118">
    <property type="entry name" value="HMG_BOX_2"/>
    <property type="match status" value="1"/>
</dbReference>
<feature type="compositionally biased region" description="Polar residues" evidence="4">
    <location>
        <begin position="496"/>
        <end position="515"/>
    </location>
</feature>
<feature type="compositionally biased region" description="Low complexity" evidence="4">
    <location>
        <begin position="432"/>
        <end position="448"/>
    </location>
</feature>
<evidence type="ECO:0000256" key="3">
    <source>
        <dbReference type="PROSITE-ProRule" id="PRU00267"/>
    </source>
</evidence>
<dbReference type="Gene3D" id="1.10.150.50">
    <property type="entry name" value="Transcription Factor, Ets-1"/>
    <property type="match status" value="1"/>
</dbReference>
<feature type="compositionally biased region" description="Polar residues" evidence="4">
    <location>
        <begin position="283"/>
        <end position="297"/>
    </location>
</feature>
<keyword evidence="2 3" id="KW-0539">Nucleus</keyword>
<dbReference type="GeneID" id="25981689"/>
<dbReference type="GO" id="GO:0003677">
    <property type="term" value="F:DNA binding"/>
    <property type="evidence" value="ECO:0007669"/>
    <property type="project" value="UniProtKB-UniRule"/>
</dbReference>
<evidence type="ECO:0000256" key="2">
    <source>
        <dbReference type="ARBA" id="ARBA00023242"/>
    </source>
</evidence>
<keyword evidence="1 3" id="KW-0238">DNA-binding</keyword>
<feature type="compositionally biased region" description="Low complexity" evidence="4">
    <location>
        <begin position="326"/>
        <end position="335"/>
    </location>
</feature>
<name>F0XKR5_GROCL</name>
<dbReference type="PANTHER" id="PTHR46040:SF3">
    <property type="entry name" value="HIGH MOBILITY GROUP PROTEIN 2"/>
    <property type="match status" value="1"/>
</dbReference>
<protein>
    <submittedName>
        <fullName evidence="7">Chromatin-associated protein</fullName>
    </submittedName>
</protein>
<evidence type="ECO:0000313" key="7">
    <source>
        <dbReference type="EMBL" id="EFX01608.1"/>
    </source>
</evidence>
<reference evidence="7 8" key="1">
    <citation type="journal article" date="2011" name="Proc. Natl. Acad. Sci. U.S.A.">
        <title>Genome and transcriptome analyses of the mountain pine beetle-fungal symbiont Grosmannia clavigera, a lodgepole pine pathogen.</title>
        <authorList>
            <person name="DiGuistini S."/>
            <person name="Wang Y."/>
            <person name="Liao N.Y."/>
            <person name="Taylor G."/>
            <person name="Tanguay P."/>
            <person name="Feau N."/>
            <person name="Henrissat B."/>
            <person name="Chan S.K."/>
            <person name="Hesse-Orce U."/>
            <person name="Alamouti S.M."/>
            <person name="Tsui C.K.M."/>
            <person name="Docking R.T."/>
            <person name="Levasseur A."/>
            <person name="Haridas S."/>
            <person name="Robertson G."/>
            <person name="Birol I."/>
            <person name="Holt R.A."/>
            <person name="Marra M.A."/>
            <person name="Hamelin R.C."/>
            <person name="Hirst M."/>
            <person name="Jones S.J.M."/>
            <person name="Bohlmann J."/>
            <person name="Breuil C."/>
        </authorList>
    </citation>
    <scope>NUCLEOTIDE SEQUENCE [LARGE SCALE GENOMIC DNA]</scope>
    <source>
        <strain evidence="8">kw1407 / UAMH 11150</strain>
    </source>
</reference>
<dbReference type="InterPro" id="IPR051965">
    <property type="entry name" value="ChromReg_NeuronalGeneExpr"/>
</dbReference>
<dbReference type="PROSITE" id="PS50105">
    <property type="entry name" value="SAM_DOMAIN"/>
    <property type="match status" value="1"/>
</dbReference>
<feature type="compositionally biased region" description="Pro residues" evidence="4">
    <location>
        <begin position="469"/>
        <end position="478"/>
    </location>
</feature>
<organism evidence="8">
    <name type="scientific">Grosmannia clavigera (strain kw1407 / UAMH 11150)</name>
    <name type="common">Blue stain fungus</name>
    <name type="synonym">Graphiocladiella clavigera</name>
    <dbReference type="NCBI Taxonomy" id="655863"/>
    <lineage>
        <taxon>Eukaryota</taxon>
        <taxon>Fungi</taxon>
        <taxon>Dikarya</taxon>
        <taxon>Ascomycota</taxon>
        <taxon>Pezizomycotina</taxon>
        <taxon>Sordariomycetes</taxon>
        <taxon>Sordariomycetidae</taxon>
        <taxon>Ophiostomatales</taxon>
        <taxon>Ophiostomataceae</taxon>
        <taxon>Leptographium</taxon>
    </lineage>
</organism>
<evidence type="ECO:0000259" key="5">
    <source>
        <dbReference type="PROSITE" id="PS50105"/>
    </source>
</evidence>
<dbReference type="SMART" id="SM00398">
    <property type="entry name" value="HMG"/>
    <property type="match status" value="1"/>
</dbReference>
<evidence type="ECO:0000256" key="1">
    <source>
        <dbReference type="ARBA" id="ARBA00023125"/>
    </source>
</evidence>
<feature type="region of interest" description="Disordered" evidence="4">
    <location>
        <begin position="429"/>
        <end position="529"/>
    </location>
</feature>
<dbReference type="Pfam" id="PF00505">
    <property type="entry name" value="HMG_box"/>
    <property type="match status" value="1"/>
</dbReference>
<dbReference type="InterPro" id="IPR013761">
    <property type="entry name" value="SAM/pointed_sf"/>
</dbReference>